<name>A0A6G8AUH3_9ENTE</name>
<dbReference type="AlphaFoldDB" id="A0A6G8AUH3"/>
<dbReference type="InterPro" id="IPR014721">
    <property type="entry name" value="Ribsml_uS5_D2-typ_fold_subgr"/>
</dbReference>
<dbReference type="InterPro" id="IPR012363">
    <property type="entry name" value="PduX"/>
</dbReference>
<organism evidence="7 8">
    <name type="scientific">Vagococcus hydrophili</name>
    <dbReference type="NCBI Taxonomy" id="2714947"/>
    <lineage>
        <taxon>Bacteria</taxon>
        <taxon>Bacillati</taxon>
        <taxon>Bacillota</taxon>
        <taxon>Bacilli</taxon>
        <taxon>Lactobacillales</taxon>
        <taxon>Enterococcaceae</taxon>
        <taxon>Vagococcus</taxon>
    </lineage>
</organism>
<sequence length="296" mass="33310">MEKITVSCSGSCGELIQGYVDDVPYLVSCGIKLFSYVTISEEGSQKSQIGKKAIKASRLVEDYLNIPKEKQRRLKIAIQSELTKSKGMASSTADIAATIYGTALFYGIDLAKKEIAYLCVQIEPTDSVFFDSMTLLDLKKGRVMDISQWFPDFLVLMLEPNKGINTQKHHTSKNELLAKEQSLQFREVYQTYYEAVKEKELARLGEAATKSACLNQEILPKPYFKEILLVKKKFDSVFGVNVAHSGTVVGILLKNLSEIEAIKEELTKLGVTRFYKKIGVHQSYFEGLQQVEDMEK</sequence>
<dbReference type="PIRSF" id="PIRSF033887">
    <property type="entry name" value="PduX"/>
    <property type="match status" value="1"/>
</dbReference>
<dbReference type="PANTHER" id="PTHR43527">
    <property type="entry name" value="4-DIPHOSPHOCYTIDYL-2-C-METHYL-D-ERYTHRITOL KINASE, CHLOROPLASTIC"/>
    <property type="match status" value="1"/>
</dbReference>
<reference evidence="7 8" key="1">
    <citation type="submission" date="2020-03" db="EMBL/GenBank/DDBJ databases">
        <title>Vagococcus sp. nov., isolated from beetles.</title>
        <authorList>
            <person name="Hyun D.-W."/>
            <person name="Bae J.-W."/>
        </authorList>
    </citation>
    <scope>NUCLEOTIDE SEQUENCE [LARGE SCALE GENOMIC DNA]</scope>
    <source>
        <strain evidence="7 8">HDW17B</strain>
    </source>
</reference>
<dbReference type="InterPro" id="IPR013750">
    <property type="entry name" value="GHMP_kinase_C_dom"/>
</dbReference>
<dbReference type="InterPro" id="IPR020568">
    <property type="entry name" value="Ribosomal_Su5_D2-typ_SF"/>
</dbReference>
<dbReference type="SUPFAM" id="SSF54211">
    <property type="entry name" value="Ribosomal protein S5 domain 2-like"/>
    <property type="match status" value="1"/>
</dbReference>
<evidence type="ECO:0000259" key="6">
    <source>
        <dbReference type="Pfam" id="PF08544"/>
    </source>
</evidence>
<evidence type="ECO:0000256" key="3">
    <source>
        <dbReference type="ARBA" id="ARBA00022777"/>
    </source>
</evidence>
<dbReference type="PANTHER" id="PTHR43527:SF1">
    <property type="entry name" value="L-THREONINE KINASE"/>
    <property type="match status" value="1"/>
</dbReference>
<dbReference type="Pfam" id="PF08544">
    <property type="entry name" value="GHMP_kinases_C"/>
    <property type="match status" value="1"/>
</dbReference>
<keyword evidence="1" id="KW-0808">Transferase</keyword>
<accession>A0A6G8AUH3</accession>
<evidence type="ECO:0000256" key="2">
    <source>
        <dbReference type="ARBA" id="ARBA00022741"/>
    </source>
</evidence>
<dbReference type="Proteomes" id="UP000501747">
    <property type="component" value="Chromosome"/>
</dbReference>
<keyword evidence="3" id="KW-0418">Kinase</keyword>
<dbReference type="RefSeq" id="WP_166034773.1">
    <property type="nucleotide sequence ID" value="NZ_CP049887.1"/>
</dbReference>
<keyword evidence="2" id="KW-0547">Nucleotide-binding</keyword>
<evidence type="ECO:0000256" key="4">
    <source>
        <dbReference type="ARBA" id="ARBA00022840"/>
    </source>
</evidence>
<dbReference type="GO" id="GO:0016301">
    <property type="term" value="F:kinase activity"/>
    <property type="evidence" value="ECO:0007669"/>
    <property type="project" value="UniProtKB-KW"/>
</dbReference>
<evidence type="ECO:0000313" key="7">
    <source>
        <dbReference type="EMBL" id="QIL48637.1"/>
    </source>
</evidence>
<evidence type="ECO:0000256" key="1">
    <source>
        <dbReference type="ARBA" id="ARBA00022679"/>
    </source>
</evidence>
<feature type="domain" description="GHMP kinase N-terminal" evidence="5">
    <location>
        <begin position="56"/>
        <end position="123"/>
    </location>
</feature>
<feature type="domain" description="GHMP kinase C-terminal" evidence="6">
    <location>
        <begin position="194"/>
        <end position="270"/>
    </location>
</feature>
<evidence type="ECO:0000313" key="8">
    <source>
        <dbReference type="Proteomes" id="UP000501747"/>
    </source>
</evidence>
<keyword evidence="8" id="KW-1185">Reference proteome</keyword>
<keyword evidence="4" id="KW-0067">ATP-binding</keyword>
<protein>
    <recommendedName>
        <fullName evidence="9">GHMP kinase N-terminal domain-containing protein</fullName>
    </recommendedName>
</protein>
<evidence type="ECO:0008006" key="9">
    <source>
        <dbReference type="Google" id="ProtNLM"/>
    </source>
</evidence>
<proteinExistence type="predicted"/>
<dbReference type="Gene3D" id="3.30.230.10">
    <property type="match status" value="1"/>
</dbReference>
<dbReference type="Pfam" id="PF00288">
    <property type="entry name" value="GHMP_kinases_N"/>
    <property type="match status" value="1"/>
</dbReference>
<dbReference type="InterPro" id="IPR006204">
    <property type="entry name" value="GHMP_kinase_N_dom"/>
</dbReference>
<gene>
    <name evidence="7" type="ORF">G7082_09040</name>
</gene>
<dbReference type="GO" id="GO:0005524">
    <property type="term" value="F:ATP binding"/>
    <property type="evidence" value="ECO:0007669"/>
    <property type="project" value="UniProtKB-KW"/>
</dbReference>
<evidence type="ECO:0000259" key="5">
    <source>
        <dbReference type="Pfam" id="PF00288"/>
    </source>
</evidence>
<dbReference type="KEGG" id="vhy:G7082_09040"/>
<dbReference type="EMBL" id="CP049887">
    <property type="protein sequence ID" value="QIL48637.1"/>
    <property type="molecule type" value="Genomic_DNA"/>
</dbReference>